<dbReference type="EMBL" id="CP001670">
    <property type="protein sequence ID" value="AFZ81572.1"/>
    <property type="molecule type" value="Genomic_DNA"/>
</dbReference>
<evidence type="ECO:0000313" key="3">
    <source>
        <dbReference type="Proteomes" id="UP000031512"/>
    </source>
</evidence>
<reference evidence="2 3" key="1">
    <citation type="journal article" date="2012" name="BMC Genomics">
        <title>Comparative genomic analysis and phylogenetic position of Theileria equi.</title>
        <authorList>
            <person name="Kappmeyer L.S."/>
            <person name="Thiagarajan M."/>
            <person name="Herndon D.R."/>
            <person name="Ramsay J.D."/>
            <person name="Caler E."/>
            <person name="Djikeng A."/>
            <person name="Gillespie J.J."/>
            <person name="Lau A.O."/>
            <person name="Roalson E.H."/>
            <person name="Silva J.C."/>
            <person name="Silva M.G."/>
            <person name="Suarez C.E."/>
            <person name="Ueti M.W."/>
            <person name="Nene V.M."/>
            <person name="Mealey R.H."/>
            <person name="Knowles D.P."/>
            <person name="Brayton K.A."/>
        </authorList>
    </citation>
    <scope>NUCLEOTIDE SEQUENCE [LARGE SCALE GENOMIC DNA]</scope>
    <source>
        <strain evidence="2 3">WA</strain>
    </source>
</reference>
<evidence type="ECO:0000256" key="1">
    <source>
        <dbReference type="SAM" id="SignalP"/>
    </source>
</evidence>
<gene>
    <name evidence="2" type="ORF">BEWA_009860</name>
</gene>
<proteinExistence type="predicted"/>
<organism evidence="2 3">
    <name type="scientific">Theileria equi strain WA</name>
    <dbReference type="NCBI Taxonomy" id="1537102"/>
    <lineage>
        <taxon>Eukaryota</taxon>
        <taxon>Sar</taxon>
        <taxon>Alveolata</taxon>
        <taxon>Apicomplexa</taxon>
        <taxon>Aconoidasida</taxon>
        <taxon>Piroplasmida</taxon>
        <taxon>Theileriidae</taxon>
        <taxon>Theileria</taxon>
    </lineage>
</organism>
<dbReference type="AlphaFoldDB" id="L0B131"/>
<protein>
    <recommendedName>
        <fullName evidence="4">Signal peptide containing protein</fullName>
    </recommendedName>
</protein>
<dbReference type="GeneID" id="15805818"/>
<dbReference type="VEuPathDB" id="PiroplasmaDB:BEWA_009860"/>
<sequence length="348" mass="40626">MLILEILILSSINLVSTFRPLDQSASNRYRIIRLHNDSFFRKPIPNEELKLPNAVRLTGEFLLDRELIIKIAELRTFIEKLEFNRGKQPSSDVKPQDYSICDISNGGSKETNVMEINEVTLEPIKDLLCEENMLEEVLVKTFEAYKADNDSKSVERLKKIADEVALVASKFRRSVAEENILRLLRCYMGDEEDLNTVLEELQKKRALNKYLMHRLDEYINLAGKKFRVSDEHPSISEKFLRSLKDRIAAQQITTMRGTDSFVKTLALCLRYNNYDDYDRVLKENIKTIEGLEEFHDWLLDGISYIKETKKCDDKIKKMEDIVSAVVRQHPIWTPRDDHVEDESDFKQT</sequence>
<dbReference type="KEGG" id="beq:BEWA_009860"/>
<accession>L0B131</accession>
<evidence type="ECO:0000313" key="2">
    <source>
        <dbReference type="EMBL" id="AFZ81572.1"/>
    </source>
</evidence>
<dbReference type="Proteomes" id="UP000031512">
    <property type="component" value="Chromosome 3"/>
</dbReference>
<dbReference type="RefSeq" id="XP_004831238.1">
    <property type="nucleotide sequence ID" value="XM_004831181.1"/>
</dbReference>
<feature type="chain" id="PRO_5003939475" description="Signal peptide containing protein" evidence="1">
    <location>
        <begin position="18"/>
        <end position="348"/>
    </location>
</feature>
<keyword evidence="1" id="KW-0732">Signal</keyword>
<feature type="signal peptide" evidence="1">
    <location>
        <begin position="1"/>
        <end position="17"/>
    </location>
</feature>
<evidence type="ECO:0008006" key="4">
    <source>
        <dbReference type="Google" id="ProtNLM"/>
    </source>
</evidence>
<keyword evidence="3" id="KW-1185">Reference proteome</keyword>
<dbReference type="OrthoDB" id="361216at2759"/>
<dbReference type="eggNOG" id="ENOG502SDKB">
    <property type="taxonomic scope" value="Eukaryota"/>
</dbReference>
<name>L0B131_THEEQ</name>